<dbReference type="Proteomes" id="UP000261540">
    <property type="component" value="Unplaced"/>
</dbReference>
<organism evidence="7 8">
    <name type="scientific">Paramormyrops kingsleyae</name>
    <dbReference type="NCBI Taxonomy" id="1676925"/>
    <lineage>
        <taxon>Eukaryota</taxon>
        <taxon>Metazoa</taxon>
        <taxon>Chordata</taxon>
        <taxon>Craniata</taxon>
        <taxon>Vertebrata</taxon>
        <taxon>Euteleostomi</taxon>
        <taxon>Actinopterygii</taxon>
        <taxon>Neopterygii</taxon>
        <taxon>Teleostei</taxon>
        <taxon>Osteoglossocephala</taxon>
        <taxon>Osteoglossomorpha</taxon>
        <taxon>Osteoglossiformes</taxon>
        <taxon>Mormyridae</taxon>
        <taxon>Paramormyrops</taxon>
    </lineage>
</organism>
<dbReference type="PANTHER" id="PTHR19282">
    <property type="entry name" value="TETRASPANIN"/>
    <property type="match status" value="1"/>
</dbReference>
<proteinExistence type="predicted"/>
<dbReference type="GeneTree" id="ENSGT00940000155083"/>
<evidence type="ECO:0000256" key="6">
    <source>
        <dbReference type="SAM" id="Phobius"/>
    </source>
</evidence>
<feature type="transmembrane region" description="Helical" evidence="6">
    <location>
        <begin position="167"/>
        <end position="191"/>
    </location>
</feature>
<dbReference type="Pfam" id="PF00335">
    <property type="entry name" value="Tetraspanin"/>
    <property type="match status" value="1"/>
</dbReference>
<evidence type="ECO:0000313" key="8">
    <source>
        <dbReference type="Proteomes" id="UP000261540"/>
    </source>
</evidence>
<reference evidence="7" key="1">
    <citation type="submission" date="2025-08" db="UniProtKB">
        <authorList>
            <consortium name="Ensembl"/>
        </authorList>
    </citation>
    <scope>IDENTIFICATION</scope>
</reference>
<dbReference type="AlphaFoldDB" id="A0A3B3RXS5"/>
<feature type="transmembrane region" description="Helical" evidence="6">
    <location>
        <begin position="93"/>
        <end position="115"/>
    </location>
</feature>
<dbReference type="InterPro" id="IPR008952">
    <property type="entry name" value="Tetraspanin_EC2_sf"/>
</dbReference>
<keyword evidence="8" id="KW-1185">Reference proteome</keyword>
<keyword evidence="4 6" id="KW-0472">Membrane</keyword>
<dbReference type="PRINTS" id="PR00259">
    <property type="entry name" value="TMFOUR"/>
</dbReference>
<evidence type="ECO:0000256" key="1">
    <source>
        <dbReference type="ARBA" id="ARBA00004127"/>
    </source>
</evidence>
<dbReference type="InterPro" id="IPR018499">
    <property type="entry name" value="Tetraspanin/Peripherin"/>
</dbReference>
<dbReference type="GO" id="GO:0012505">
    <property type="term" value="C:endomembrane system"/>
    <property type="evidence" value="ECO:0007669"/>
    <property type="project" value="UniProtKB-SubCell"/>
</dbReference>
<dbReference type="Gene3D" id="1.10.1450.10">
    <property type="entry name" value="Tetraspanin"/>
    <property type="match status" value="1"/>
</dbReference>
<accession>A0A3B3RXS5</accession>
<dbReference type="Ensembl" id="ENSPKIT00000003948.1">
    <property type="protein sequence ID" value="ENSPKIP00000023269.1"/>
    <property type="gene ID" value="ENSPKIG00000006929.1"/>
</dbReference>
<sequence>MSRCHTLVAHTAVGVITLAASKTARVSYSVGRKSGELITLPDTFCQSFLQSVDNKAEYHYPDGGKRCCEPGRYQEQVELAKMALDGRSQLHKCILFVINIVLGLIGFAIMVLGMWVRFSAQTSGFFSVDLNTTSIVTVVTLLIVLGLLMMVISAFGNYGACNESKGALTVFVMLLSFLLTFAIAAGTLAIVKSEEVGKLLSDAYTTTYLQYVDKGGDPSMAIMLEFFHNMFDCCGIFGKAVEPIVRETCPKKGFLESFTVPACPKVIASKDYRSPAFMGGFFGMLALMLFALVCSCVIRKGISSSSGPPYILMSSTTFQQEIPHAQPNY</sequence>
<keyword evidence="5" id="KW-0325">Glycoprotein</keyword>
<comment type="subcellular location">
    <subcellularLocation>
        <location evidence="1">Endomembrane system</location>
        <topology evidence="1">Multi-pass membrane protein</topology>
    </subcellularLocation>
</comment>
<evidence type="ECO:0000256" key="2">
    <source>
        <dbReference type="ARBA" id="ARBA00022692"/>
    </source>
</evidence>
<reference evidence="7" key="2">
    <citation type="submission" date="2025-09" db="UniProtKB">
        <authorList>
            <consortium name="Ensembl"/>
        </authorList>
    </citation>
    <scope>IDENTIFICATION</scope>
</reference>
<name>A0A3B3RXS5_9TELE</name>
<keyword evidence="3 6" id="KW-1133">Transmembrane helix</keyword>
<feature type="transmembrane region" description="Helical" evidence="6">
    <location>
        <begin position="135"/>
        <end position="155"/>
    </location>
</feature>
<keyword evidence="2 6" id="KW-0812">Transmembrane</keyword>
<dbReference type="GO" id="GO:0005886">
    <property type="term" value="C:plasma membrane"/>
    <property type="evidence" value="ECO:0007669"/>
    <property type="project" value="TreeGrafter"/>
</dbReference>
<evidence type="ECO:0000256" key="3">
    <source>
        <dbReference type="ARBA" id="ARBA00022989"/>
    </source>
</evidence>
<dbReference type="SUPFAM" id="SSF48652">
    <property type="entry name" value="Tetraspanin"/>
    <property type="match status" value="1"/>
</dbReference>
<evidence type="ECO:0000256" key="5">
    <source>
        <dbReference type="ARBA" id="ARBA00023180"/>
    </source>
</evidence>
<feature type="transmembrane region" description="Helical" evidence="6">
    <location>
        <begin position="276"/>
        <end position="298"/>
    </location>
</feature>
<evidence type="ECO:0000313" key="7">
    <source>
        <dbReference type="Ensembl" id="ENSPKIP00000023269.1"/>
    </source>
</evidence>
<protein>
    <submittedName>
        <fullName evidence="7">CD9 antigen-like</fullName>
    </submittedName>
</protein>
<evidence type="ECO:0000256" key="4">
    <source>
        <dbReference type="ARBA" id="ARBA00023136"/>
    </source>
</evidence>
<dbReference type="PANTHER" id="PTHR19282:SF216">
    <property type="entry name" value="TETRASPANIN-1"/>
    <property type="match status" value="1"/>
</dbReference>